<dbReference type="AlphaFoldDB" id="A0A168S4S9"/>
<proteinExistence type="predicted"/>
<protein>
    <recommendedName>
        <fullName evidence="3">Transmembrane protein</fullName>
    </recommendedName>
</protein>
<keyword evidence="1" id="KW-0472">Membrane</keyword>
<evidence type="ECO:0000313" key="2">
    <source>
        <dbReference type="EMBL" id="ANC67866.1"/>
    </source>
</evidence>
<evidence type="ECO:0008006" key="3">
    <source>
        <dbReference type="Google" id="ProtNLM"/>
    </source>
</evidence>
<reference evidence="2" key="1">
    <citation type="submission" date="2016-03" db="EMBL/GenBank/DDBJ databases">
        <authorList>
            <person name="Ploux O."/>
        </authorList>
    </citation>
    <scope>NUCLEOTIDE SEQUENCE</scope>
    <source>
        <strain evidence="2">EL4</strain>
    </source>
</reference>
<dbReference type="EMBL" id="KU922119">
    <property type="protein sequence ID" value="ANC67866.1"/>
    <property type="molecule type" value="Genomic_DNA"/>
</dbReference>
<name>A0A168S4S9_XANAU</name>
<keyword evidence="1" id="KW-1133">Transmembrane helix</keyword>
<keyword evidence="1" id="KW-0812">Transmembrane</keyword>
<sequence length="147" mass="15954">MRVLLVAFFLLALLLTGLFIPAFVAGGWILLLLIGVVLVLVALRWLLAITVGLPILAGGALLREIKDSTSASAAPAHPMPGDPDYLDWANREGAYSAPRARAAFHLPPAPARRRFPWSRPQVVNGRPEPGHPDYNAWANRVGRFSDS</sequence>
<accession>A0A168S4S9</accession>
<organism evidence="2">
    <name type="scientific">Xanthobacter autotrophicus</name>
    <dbReference type="NCBI Taxonomy" id="280"/>
    <lineage>
        <taxon>Bacteria</taxon>
        <taxon>Pseudomonadati</taxon>
        <taxon>Pseudomonadota</taxon>
        <taxon>Alphaproteobacteria</taxon>
        <taxon>Hyphomicrobiales</taxon>
        <taxon>Xanthobacteraceae</taxon>
        <taxon>Xanthobacter</taxon>
    </lineage>
</organism>
<evidence type="ECO:0000256" key="1">
    <source>
        <dbReference type="SAM" id="Phobius"/>
    </source>
</evidence>
<feature type="transmembrane region" description="Helical" evidence="1">
    <location>
        <begin position="29"/>
        <end position="62"/>
    </location>
</feature>